<sequence length="1069" mass="122439">MADDQKRIFKQKRLNTRLLEAVYTKDLEKVKTQLANEAHPDTQCQVSLVSPSHLAAYHGSVPILEELLKKDADLTKTDIRGLQPHHLAAFRNESLPCLKIILDKMNDLIDSPVRREQTETTLRDEVSDSYGHNHNDLTNLIREEIKDGATALYIATKKGLTKVVEELLERNATVTEEILDLARNQNDISIMLKSAYKKHPKMGELQMAVFKGNVEVVQKCLHKMGNDELEPTMLHLAVHNKLKNESNKHDYNEILVMLVETERININYQDENNKTPLYLATESKWMDDIDWLLTKNADETIECRNGETVFHVAARNKDCNVLKYLLKTKPKSNALKQTDNEGYTPLYRAIKSGCADCVQVLLATASEDDYKLILKDRELTILHAAIESSRNPDVILQKILEFLMKNNSPENISIFNQISSEGLTAVELAAKNGEVKCLDVLFKYDISVLPMNIDKKKHHDTALHHAAKKGYYVCLEKLLDRCEDLVDMLDSNCLTALIYAARGGHNKCVKLLLKRGANLAIKDPSLNRTAVDIIMSNVPTAVESIDDVLDSFIVPIKNTQLVEVTTKIITENNQNNETIPDQEEIPLLNSINNDENNTIHEQNPSANQVAIDINTDGPTAEDKNVQNNSSVPNNQQTEVTTILSKNIIQNNKQINNQVKNPVIKNSNYNEHYKIHKVNLEYKCLLAGSRQLEVIEAVNECKYDKLKQKFFLHPLVKTFLISKWNKIKNLHLILFFVYLIHTLSVTGLAICATIWLNLIAYLICFIFILLTMIPIILVEIVTWVQDAKIYSRFETYIKWIGILLIGLFSVMSIFPQISFIISYFASVAVLFSWMKLILFFSMRCNGGFYILLFFKIAQKVFQVLCLFSFLIFGFALSFYILFNGRKPFPDPLTSLGAVMAMISEIKYDEAFGKETDLILKILGHILFIMFYVLVVIVMMNLIVGLSVNIVTEHEGKCKHLAMQGSFLSLVDKFCWDGETNKFIIWLRELIEKISHYWTNKKLKEKEKINSITIFPNQLLTDNIFGKELIFEVMEIVNNKAKRYRPETMAHKMDKMRDRVDEVLDLFHRRN</sequence>
<feature type="repeat" description="ANK" evidence="8">
    <location>
        <begin position="147"/>
        <end position="174"/>
    </location>
</feature>
<dbReference type="Proteomes" id="UP001152798">
    <property type="component" value="Chromosome 5"/>
</dbReference>
<evidence type="ECO:0000256" key="7">
    <source>
        <dbReference type="ARBA" id="ARBA00023303"/>
    </source>
</evidence>
<evidence type="ECO:0000256" key="8">
    <source>
        <dbReference type="PROSITE-ProRule" id="PRU00023"/>
    </source>
</evidence>
<evidence type="ECO:0000256" key="9">
    <source>
        <dbReference type="SAM" id="Coils"/>
    </source>
</evidence>
<evidence type="ECO:0000313" key="11">
    <source>
        <dbReference type="EMBL" id="CAH1402683.1"/>
    </source>
</evidence>
<dbReference type="PANTHER" id="PTHR47143">
    <property type="entry name" value="TRANSIENT RECEPTOR POTENTIAL CATION CHANNEL PROTEIN PAINLESS"/>
    <property type="match status" value="1"/>
</dbReference>
<feature type="transmembrane region" description="Helical" evidence="10">
    <location>
        <begin position="920"/>
        <end position="949"/>
    </location>
</feature>
<feature type="repeat" description="ANK" evidence="8">
    <location>
        <begin position="492"/>
        <end position="524"/>
    </location>
</feature>
<keyword evidence="7" id="KW-0407">Ion channel</keyword>
<keyword evidence="10" id="KW-0812">Transmembrane</keyword>
<feature type="coiled-coil region" evidence="9">
    <location>
        <begin position="157"/>
        <end position="184"/>
    </location>
</feature>
<organism evidence="11 12">
    <name type="scientific">Nezara viridula</name>
    <name type="common">Southern green stink bug</name>
    <name type="synonym">Cimex viridulus</name>
    <dbReference type="NCBI Taxonomy" id="85310"/>
    <lineage>
        <taxon>Eukaryota</taxon>
        <taxon>Metazoa</taxon>
        <taxon>Ecdysozoa</taxon>
        <taxon>Arthropoda</taxon>
        <taxon>Hexapoda</taxon>
        <taxon>Insecta</taxon>
        <taxon>Pterygota</taxon>
        <taxon>Neoptera</taxon>
        <taxon>Paraneoptera</taxon>
        <taxon>Hemiptera</taxon>
        <taxon>Heteroptera</taxon>
        <taxon>Panheteroptera</taxon>
        <taxon>Pentatomomorpha</taxon>
        <taxon>Pentatomoidea</taxon>
        <taxon>Pentatomidae</taxon>
        <taxon>Pentatominae</taxon>
        <taxon>Nezara</taxon>
    </lineage>
</organism>
<dbReference type="InterPro" id="IPR002110">
    <property type="entry name" value="Ankyrin_rpt"/>
</dbReference>
<dbReference type="GO" id="GO:0034220">
    <property type="term" value="P:monoatomic ion transmembrane transport"/>
    <property type="evidence" value="ECO:0007669"/>
    <property type="project" value="UniProtKB-KW"/>
</dbReference>
<evidence type="ECO:0000256" key="1">
    <source>
        <dbReference type="ARBA" id="ARBA00022448"/>
    </source>
</evidence>
<dbReference type="SUPFAM" id="SSF48403">
    <property type="entry name" value="Ankyrin repeat"/>
    <property type="match status" value="2"/>
</dbReference>
<dbReference type="GO" id="GO:1902495">
    <property type="term" value="C:transmembrane transporter complex"/>
    <property type="evidence" value="ECO:0007669"/>
    <property type="project" value="TreeGrafter"/>
</dbReference>
<evidence type="ECO:0000256" key="6">
    <source>
        <dbReference type="ARBA" id="ARBA00023180"/>
    </source>
</evidence>
<dbReference type="PROSITE" id="PS50297">
    <property type="entry name" value="ANK_REP_REGION"/>
    <property type="match status" value="2"/>
</dbReference>
<evidence type="ECO:0000256" key="5">
    <source>
        <dbReference type="ARBA" id="ARBA00023065"/>
    </source>
</evidence>
<dbReference type="EMBL" id="OV725081">
    <property type="protein sequence ID" value="CAH1402683.1"/>
    <property type="molecule type" value="Genomic_DNA"/>
</dbReference>
<keyword evidence="10" id="KW-0472">Membrane</keyword>
<reference evidence="11" key="1">
    <citation type="submission" date="2022-01" db="EMBL/GenBank/DDBJ databases">
        <authorList>
            <person name="King R."/>
        </authorList>
    </citation>
    <scope>NUCLEOTIDE SEQUENCE</scope>
</reference>
<name>A0A9P0MPP6_NEZVI</name>
<dbReference type="PROSITE" id="PS50088">
    <property type="entry name" value="ANK_REPEAT"/>
    <property type="match status" value="4"/>
</dbReference>
<keyword evidence="4 8" id="KW-0040">ANK repeat</keyword>
<accession>A0A9P0MPP6</accession>
<keyword evidence="5" id="KW-0406">Ion transport</keyword>
<keyword evidence="10" id="KW-1133">Transmembrane helix</keyword>
<dbReference type="PANTHER" id="PTHR47143:SF1">
    <property type="entry name" value="ION_TRANS DOMAIN-CONTAINING PROTEIN"/>
    <property type="match status" value="1"/>
</dbReference>
<keyword evidence="2" id="KW-0716">Sensory transduction</keyword>
<gene>
    <name evidence="11" type="ORF">NEZAVI_LOCUS11445</name>
</gene>
<dbReference type="SMART" id="SM00248">
    <property type="entry name" value="ANK"/>
    <property type="match status" value="11"/>
</dbReference>
<feature type="repeat" description="ANK" evidence="8">
    <location>
        <begin position="47"/>
        <end position="79"/>
    </location>
</feature>
<dbReference type="OrthoDB" id="6614142at2759"/>
<feature type="transmembrane region" description="Helical" evidence="10">
    <location>
        <begin position="731"/>
        <end position="751"/>
    </location>
</feature>
<protein>
    <submittedName>
        <fullName evidence="11">Uncharacterized protein</fullName>
    </submittedName>
</protein>
<dbReference type="InterPro" id="IPR052076">
    <property type="entry name" value="TRP_cation_channel"/>
</dbReference>
<keyword evidence="1" id="KW-0813">Transport</keyword>
<feature type="repeat" description="ANK" evidence="8">
    <location>
        <begin position="305"/>
        <end position="337"/>
    </location>
</feature>
<dbReference type="GO" id="GO:0022857">
    <property type="term" value="F:transmembrane transporter activity"/>
    <property type="evidence" value="ECO:0007669"/>
    <property type="project" value="TreeGrafter"/>
</dbReference>
<feature type="transmembrane region" description="Helical" evidence="10">
    <location>
        <begin position="859"/>
        <end position="881"/>
    </location>
</feature>
<feature type="transmembrane region" description="Helical" evidence="10">
    <location>
        <begin position="757"/>
        <end position="783"/>
    </location>
</feature>
<dbReference type="AlphaFoldDB" id="A0A9P0MPP6"/>
<evidence type="ECO:0000313" key="12">
    <source>
        <dbReference type="Proteomes" id="UP001152798"/>
    </source>
</evidence>
<dbReference type="InterPro" id="IPR036770">
    <property type="entry name" value="Ankyrin_rpt-contain_sf"/>
</dbReference>
<evidence type="ECO:0000256" key="3">
    <source>
        <dbReference type="ARBA" id="ARBA00022737"/>
    </source>
</evidence>
<evidence type="ECO:0000256" key="4">
    <source>
        <dbReference type="ARBA" id="ARBA00023043"/>
    </source>
</evidence>
<dbReference type="Gene3D" id="1.25.40.20">
    <property type="entry name" value="Ankyrin repeat-containing domain"/>
    <property type="match status" value="3"/>
</dbReference>
<dbReference type="Pfam" id="PF12796">
    <property type="entry name" value="Ank_2"/>
    <property type="match status" value="2"/>
</dbReference>
<keyword evidence="6" id="KW-0325">Glycoprotein</keyword>
<keyword evidence="9" id="KW-0175">Coiled coil</keyword>
<dbReference type="Pfam" id="PF00023">
    <property type="entry name" value="Ank"/>
    <property type="match status" value="1"/>
</dbReference>
<keyword evidence="3" id="KW-0677">Repeat</keyword>
<evidence type="ECO:0000256" key="10">
    <source>
        <dbReference type="SAM" id="Phobius"/>
    </source>
</evidence>
<evidence type="ECO:0000256" key="2">
    <source>
        <dbReference type="ARBA" id="ARBA00022606"/>
    </source>
</evidence>
<proteinExistence type="predicted"/>
<feature type="transmembrane region" description="Helical" evidence="10">
    <location>
        <begin position="795"/>
        <end position="813"/>
    </location>
</feature>
<keyword evidence="12" id="KW-1185">Reference proteome</keyword>